<evidence type="ECO:0000259" key="3">
    <source>
        <dbReference type="Pfam" id="PF21647"/>
    </source>
</evidence>
<feature type="compositionally biased region" description="Basic and acidic residues" evidence="1">
    <location>
        <begin position="353"/>
        <end position="370"/>
    </location>
</feature>
<dbReference type="Pfam" id="PF21647">
    <property type="entry name" value="DUF6857"/>
    <property type="match status" value="1"/>
</dbReference>
<organism evidence="4 5">
    <name type="scientific">Ceratopteris richardii</name>
    <name type="common">Triangle waterfern</name>
    <dbReference type="NCBI Taxonomy" id="49495"/>
    <lineage>
        <taxon>Eukaryota</taxon>
        <taxon>Viridiplantae</taxon>
        <taxon>Streptophyta</taxon>
        <taxon>Embryophyta</taxon>
        <taxon>Tracheophyta</taxon>
        <taxon>Polypodiopsida</taxon>
        <taxon>Polypodiidae</taxon>
        <taxon>Polypodiales</taxon>
        <taxon>Pteridineae</taxon>
        <taxon>Pteridaceae</taxon>
        <taxon>Parkerioideae</taxon>
        <taxon>Ceratopteris</taxon>
    </lineage>
</organism>
<feature type="region of interest" description="Disordered" evidence="1">
    <location>
        <begin position="208"/>
        <end position="246"/>
    </location>
</feature>
<comment type="caution">
    <text evidence="4">The sequence shown here is derived from an EMBL/GenBank/DDBJ whole genome shotgun (WGS) entry which is preliminary data.</text>
</comment>
<proteinExistence type="predicted"/>
<feature type="domain" description="DUF936" evidence="2">
    <location>
        <begin position="4"/>
        <end position="120"/>
    </location>
</feature>
<name>A0A8T2Q6D7_CERRI</name>
<evidence type="ECO:0000313" key="5">
    <source>
        <dbReference type="Proteomes" id="UP000825935"/>
    </source>
</evidence>
<dbReference type="Pfam" id="PF06075">
    <property type="entry name" value="DUF936"/>
    <property type="match status" value="1"/>
</dbReference>
<dbReference type="InterPro" id="IPR049172">
    <property type="entry name" value="DUF6857_pln"/>
</dbReference>
<feature type="region of interest" description="Disordered" evidence="1">
    <location>
        <begin position="264"/>
        <end position="370"/>
    </location>
</feature>
<dbReference type="AlphaFoldDB" id="A0A8T2Q6D7"/>
<feature type="compositionally biased region" description="Polar residues" evidence="1">
    <location>
        <begin position="264"/>
        <end position="274"/>
    </location>
</feature>
<reference evidence="4" key="1">
    <citation type="submission" date="2021-08" db="EMBL/GenBank/DDBJ databases">
        <title>WGS assembly of Ceratopteris richardii.</title>
        <authorList>
            <person name="Marchant D.B."/>
            <person name="Chen G."/>
            <person name="Jenkins J."/>
            <person name="Shu S."/>
            <person name="Leebens-Mack J."/>
            <person name="Grimwood J."/>
            <person name="Schmutz J."/>
            <person name="Soltis P."/>
            <person name="Soltis D."/>
            <person name="Chen Z.-H."/>
        </authorList>
    </citation>
    <scope>NUCLEOTIDE SEQUENCE</scope>
    <source>
        <strain evidence="4">Whitten #5841</strain>
        <tissue evidence="4">Leaf</tissue>
    </source>
</reference>
<evidence type="ECO:0000259" key="2">
    <source>
        <dbReference type="Pfam" id="PF06075"/>
    </source>
</evidence>
<feature type="compositionally biased region" description="Polar residues" evidence="1">
    <location>
        <begin position="311"/>
        <end position="343"/>
    </location>
</feature>
<feature type="domain" description="DUF6857" evidence="3">
    <location>
        <begin position="427"/>
        <end position="777"/>
    </location>
</feature>
<dbReference type="PANTHER" id="PTHR31928">
    <property type="entry name" value="EXPRESSED PROTEIN"/>
    <property type="match status" value="1"/>
</dbReference>
<keyword evidence="5" id="KW-1185">Reference proteome</keyword>
<protein>
    <submittedName>
        <fullName evidence="4">Uncharacterized protein</fullName>
    </submittedName>
</protein>
<dbReference type="OrthoDB" id="1908057at2759"/>
<feature type="compositionally biased region" description="Polar residues" evidence="1">
    <location>
        <begin position="283"/>
        <end position="298"/>
    </location>
</feature>
<feature type="compositionally biased region" description="Polar residues" evidence="1">
    <location>
        <begin position="234"/>
        <end position="243"/>
    </location>
</feature>
<dbReference type="PANTHER" id="PTHR31928:SF4">
    <property type="entry name" value="OS08G0541500 PROTEIN"/>
    <property type="match status" value="1"/>
</dbReference>
<feature type="compositionally biased region" description="Basic and acidic residues" evidence="1">
    <location>
        <begin position="391"/>
        <end position="400"/>
    </location>
</feature>
<dbReference type="InterPro" id="IPR010341">
    <property type="entry name" value="DUF936_pln"/>
</dbReference>
<gene>
    <name evidence="4" type="ORF">KP509_37G010000</name>
</gene>
<sequence length="792" mass="87028">MATLTPGILPKLLENIDSEEEVIGAHRFAVLQVVGIVPAIAESDHLCPRNGFYLKVSDSSTCAYMSLAKEHDDLILCNKLQLGQFIQVEKLESASPVPILAALRPLAGKHPFIGNPEEITLSESANFLQYPIAGHQLGLPPDPVISERRCSLDVDSRIAQVEKPSERAVSWKCPEFSVSKVYPSPIGKLVRGRRSVERSSWSTIVPSFPDKVDRKEDPQQMCGGRTKALPQFSPVPQSRSVSASPARDYSVRSSLFVEKGRLTTCDSAPSSAKTSPDVRRSFQKSSGTTVSDTSTRYKQASPVAKKPAANATKSSQRTNVDQPRSLDNSSRKVTQKGSGTELISNAKLAKSAKVSDEERKSKKIKDENENKNKPLLNVDYRIVDNVTVVGKEDRADDHKQQLSSKSGTIMVPTLETPKHESKGSTSNTLSDSLASIGERLLQRRSVAAYVASEALQEAFVSQNVVNCLRHFAELSVVARPDMPGPAVREFLNFYKVLMDTVSVVNVLVESRFSVSFPALGNEDMVLESSRKARIILNERGDSAVSWINAALSSGLSHYPASNVGPKDVGSPSKERFDGKCCKNKMGSLHCPAYVLPKFSVLPAASTNNSDKIACFTSPTKKTPGIKKKISTVNTDYQMGHDLIQIPCNKDSLVLTQMGETCDLQDWARGNGCTETFKVARELQEKADTWFLIFLDRALDSGYQISIRDAARRKWHNTGENQQSDDNIQVSMVLSDLKSVNDWLDHMIASKEKSLSSEIEATTAKLKQKLYDLLIQLVLKSPSHEISNELCSL</sequence>
<dbReference type="Proteomes" id="UP000825935">
    <property type="component" value="Chromosome 37"/>
</dbReference>
<feature type="region of interest" description="Disordered" evidence="1">
    <location>
        <begin position="391"/>
        <end position="429"/>
    </location>
</feature>
<evidence type="ECO:0000313" key="4">
    <source>
        <dbReference type="EMBL" id="KAH7279198.1"/>
    </source>
</evidence>
<evidence type="ECO:0000256" key="1">
    <source>
        <dbReference type="SAM" id="MobiDB-lite"/>
    </source>
</evidence>
<dbReference type="OMA" id="QEDSETW"/>
<dbReference type="InterPro" id="IPR048297">
    <property type="entry name" value="DUF936_dom_pln"/>
</dbReference>
<accession>A0A8T2Q6D7</accession>
<dbReference type="EMBL" id="CM035442">
    <property type="protein sequence ID" value="KAH7279198.1"/>
    <property type="molecule type" value="Genomic_DNA"/>
</dbReference>